<dbReference type="RefSeq" id="WP_184984820.1">
    <property type="nucleotide sequence ID" value="NZ_BAAALO010000007.1"/>
</dbReference>
<gene>
    <name evidence="1" type="ORF">BJ992_004901</name>
</gene>
<name>A0A7X0IHR7_9ACTN</name>
<keyword evidence="2" id="KW-1185">Reference proteome</keyword>
<evidence type="ECO:0000313" key="2">
    <source>
        <dbReference type="Proteomes" id="UP000555564"/>
    </source>
</evidence>
<dbReference type="Proteomes" id="UP000555564">
    <property type="component" value="Unassembled WGS sequence"/>
</dbReference>
<organism evidence="1 2">
    <name type="scientific">Sphaerisporangium rubeum</name>
    <dbReference type="NCBI Taxonomy" id="321317"/>
    <lineage>
        <taxon>Bacteria</taxon>
        <taxon>Bacillati</taxon>
        <taxon>Actinomycetota</taxon>
        <taxon>Actinomycetes</taxon>
        <taxon>Streptosporangiales</taxon>
        <taxon>Streptosporangiaceae</taxon>
        <taxon>Sphaerisporangium</taxon>
    </lineage>
</organism>
<reference evidence="1 2" key="1">
    <citation type="submission" date="2020-08" db="EMBL/GenBank/DDBJ databases">
        <title>Sequencing the genomes of 1000 actinobacteria strains.</title>
        <authorList>
            <person name="Klenk H.-P."/>
        </authorList>
    </citation>
    <scope>NUCLEOTIDE SEQUENCE [LARGE SCALE GENOMIC DNA]</scope>
    <source>
        <strain evidence="1 2">DSM 44936</strain>
    </source>
</reference>
<dbReference type="SUPFAM" id="SSF143011">
    <property type="entry name" value="RelE-like"/>
    <property type="match status" value="1"/>
</dbReference>
<accession>A0A7X0IHR7</accession>
<dbReference type="InterPro" id="IPR035093">
    <property type="entry name" value="RelE/ParE_toxin_dom_sf"/>
</dbReference>
<dbReference type="EMBL" id="JACHIU010000001">
    <property type="protein sequence ID" value="MBB6475470.1"/>
    <property type="molecule type" value="Genomic_DNA"/>
</dbReference>
<proteinExistence type="predicted"/>
<sequence>MEVFYDDPRLGDTCRNDKDRRRQWGFDNAKRLAQRLTALSAAETLDDLRYMTGRCHELKHDRNGHLAMDLAGGMRLVFRPLEWVEHTVGGLDWKAVTAVVIVAVEDYH</sequence>
<evidence type="ECO:0000313" key="1">
    <source>
        <dbReference type="EMBL" id="MBB6475470.1"/>
    </source>
</evidence>
<comment type="caution">
    <text evidence="1">The sequence shown here is derived from an EMBL/GenBank/DDBJ whole genome shotgun (WGS) entry which is preliminary data.</text>
</comment>
<dbReference type="Gene3D" id="3.30.2310.20">
    <property type="entry name" value="RelE-like"/>
    <property type="match status" value="1"/>
</dbReference>
<protein>
    <submittedName>
        <fullName evidence="1">Proteic killer suppression protein</fullName>
    </submittedName>
</protein>
<dbReference type="AlphaFoldDB" id="A0A7X0IHR7"/>